<feature type="transmembrane region" description="Helical" evidence="9">
    <location>
        <begin position="32"/>
        <end position="49"/>
    </location>
</feature>
<evidence type="ECO:0000313" key="11">
    <source>
        <dbReference type="Proteomes" id="UP000015344"/>
    </source>
</evidence>
<evidence type="ECO:0000256" key="9">
    <source>
        <dbReference type="SAM" id="Phobius"/>
    </source>
</evidence>
<feature type="transmembrane region" description="Helical" evidence="9">
    <location>
        <begin position="146"/>
        <end position="162"/>
    </location>
</feature>
<keyword evidence="6 9" id="KW-1133">Transmembrane helix</keyword>
<evidence type="ECO:0000256" key="4">
    <source>
        <dbReference type="ARBA" id="ARBA00022692"/>
    </source>
</evidence>
<dbReference type="EMBL" id="ATMT01000097">
    <property type="protein sequence ID" value="EPY04282.1"/>
    <property type="molecule type" value="Genomic_DNA"/>
</dbReference>
<keyword evidence="5" id="KW-0769">Symport</keyword>
<feature type="transmembrane region" description="Helical" evidence="9">
    <location>
        <begin position="205"/>
        <end position="225"/>
    </location>
</feature>
<evidence type="ECO:0000256" key="3">
    <source>
        <dbReference type="ARBA" id="ARBA00020150"/>
    </source>
</evidence>
<dbReference type="Pfam" id="PF00939">
    <property type="entry name" value="Na_sulph_symp"/>
    <property type="match status" value="1"/>
</dbReference>
<dbReference type="GO" id="GO:0015293">
    <property type="term" value="F:symporter activity"/>
    <property type="evidence" value="ECO:0007669"/>
    <property type="project" value="UniProtKB-KW"/>
</dbReference>
<gene>
    <name evidence="10" type="ORF">PAALTS15_25894</name>
</gene>
<dbReference type="NCBIfam" id="TIGR00785">
    <property type="entry name" value="dass"/>
    <property type="match status" value="1"/>
</dbReference>
<evidence type="ECO:0000256" key="7">
    <source>
        <dbReference type="ARBA" id="ARBA00023136"/>
    </source>
</evidence>
<sequence>MSNMPLQPDGHSTDKQKEDGKKGGFEALFKKIGIPLAILVFLILVLIPTPEGLEAQAQKAIAIFASALVLWVSGALPIYLTSMIAIIMLSLSGTTEEKTAFGTLGFDVIWLMVSAFILTSAMIKSNLARRFALWMVTKFGQTPKKTLFVLIFINFALAFFVPSTTARATLMVPICLILLEIYKATPGKSNFGKLMMLQGVQADAIATSGVMTATAANIIAVGFINEQAGGSIGYMDWLAASIPTALITMLLTFFVGLKLFSIKGESDFEGAMFKLKEELKKLGTLTVDEKKAMTIFLITVLLWATEDYHKALLGFEISVYMTAVIAGVLCLLPRVGLLTWREANIKWDLMIFAAGAYAVGNALEMSKGAEWIINKVVYGLGLEQMNHMLVYIVVIFISMYSHLIFTSKTVRTTILIPAFIALAKTIGMDPVTLALSSAMTLTYTITLPPHSEGKYDLFLNWLLQRVRSSEVRNCYMLHWYKCNQPIGIHLVPTPWISIINVTSEHPVTLMKEECTYATQKSDYGNCRRFGRSSASAFKTPNPFGICSYSKLGSVSC</sequence>
<evidence type="ECO:0000256" key="8">
    <source>
        <dbReference type="ARBA" id="ARBA00031174"/>
    </source>
</evidence>
<protein>
    <recommendedName>
        <fullName evidence="3">Sodium-dependent dicarboxylate transporter SdcS</fullName>
    </recommendedName>
    <alternativeName>
        <fullName evidence="8">Na(+)/dicarboxylate symporter</fullName>
    </alternativeName>
</protein>
<evidence type="ECO:0000256" key="1">
    <source>
        <dbReference type="ARBA" id="ARBA00004141"/>
    </source>
</evidence>
<evidence type="ECO:0000256" key="5">
    <source>
        <dbReference type="ARBA" id="ARBA00022847"/>
    </source>
</evidence>
<keyword evidence="7 9" id="KW-0472">Membrane</keyword>
<evidence type="ECO:0000256" key="6">
    <source>
        <dbReference type="ARBA" id="ARBA00022989"/>
    </source>
</evidence>
<proteinExistence type="inferred from homology"/>
<dbReference type="Proteomes" id="UP000015344">
    <property type="component" value="Unassembled WGS sequence"/>
</dbReference>
<feature type="transmembrane region" description="Helical" evidence="9">
    <location>
        <begin position="237"/>
        <end position="261"/>
    </location>
</feature>
<dbReference type="PATRIC" id="fig|1117108.3.peg.5349"/>
<dbReference type="InterPro" id="IPR001898">
    <property type="entry name" value="SLC13A/DASS"/>
</dbReference>
<name>S9SEG5_PAEAL</name>
<comment type="subcellular location">
    <subcellularLocation>
        <location evidence="1">Membrane</location>
        <topology evidence="1">Multi-pass membrane protein</topology>
    </subcellularLocation>
</comment>
<keyword evidence="5" id="KW-0813">Transport</keyword>
<feature type="transmembrane region" description="Helical" evidence="9">
    <location>
        <begin position="388"/>
        <end position="405"/>
    </location>
</feature>
<organism evidence="10 11">
    <name type="scientific">Paenibacillus alvei TS-15</name>
    <dbReference type="NCBI Taxonomy" id="1117108"/>
    <lineage>
        <taxon>Bacteria</taxon>
        <taxon>Bacillati</taxon>
        <taxon>Bacillota</taxon>
        <taxon>Bacilli</taxon>
        <taxon>Bacillales</taxon>
        <taxon>Paenibacillaceae</taxon>
        <taxon>Paenibacillus</taxon>
    </lineage>
</organism>
<reference evidence="10 11" key="1">
    <citation type="submission" date="2013-05" db="EMBL/GenBank/DDBJ databases">
        <authorList>
            <person name="Strain E.A."/>
            <person name="Brown E."/>
            <person name="Allard M.W."/>
            <person name="Luo Y.L."/>
        </authorList>
    </citation>
    <scope>NUCLEOTIDE SEQUENCE [LARGE SCALE GENOMIC DNA]</scope>
    <source>
        <strain evidence="10 11">TS-15</strain>
    </source>
</reference>
<dbReference type="PANTHER" id="PTHR10283:SF82">
    <property type="entry name" value="SOLUTE CARRIER FAMILY 13 MEMBER 2"/>
    <property type="match status" value="1"/>
</dbReference>
<dbReference type="GO" id="GO:0008514">
    <property type="term" value="F:organic anion transmembrane transporter activity"/>
    <property type="evidence" value="ECO:0007669"/>
    <property type="project" value="UniProtKB-ARBA"/>
</dbReference>
<evidence type="ECO:0000313" key="10">
    <source>
        <dbReference type="EMBL" id="EPY04282.1"/>
    </source>
</evidence>
<dbReference type="eggNOG" id="COG0471">
    <property type="taxonomic scope" value="Bacteria"/>
</dbReference>
<evidence type="ECO:0000256" key="2">
    <source>
        <dbReference type="ARBA" id="ARBA00006772"/>
    </source>
</evidence>
<feature type="transmembrane region" description="Helical" evidence="9">
    <location>
        <begin position="61"/>
        <end position="88"/>
    </location>
</feature>
<feature type="transmembrane region" description="Helical" evidence="9">
    <location>
        <begin position="317"/>
        <end position="337"/>
    </location>
</feature>
<dbReference type="GO" id="GO:1905039">
    <property type="term" value="P:carboxylic acid transmembrane transport"/>
    <property type="evidence" value="ECO:0007669"/>
    <property type="project" value="UniProtKB-ARBA"/>
</dbReference>
<keyword evidence="4 9" id="KW-0812">Transmembrane</keyword>
<dbReference type="PANTHER" id="PTHR10283">
    <property type="entry name" value="SOLUTE CARRIER FAMILY 13 MEMBER"/>
    <property type="match status" value="1"/>
</dbReference>
<dbReference type="GO" id="GO:0005886">
    <property type="term" value="C:plasma membrane"/>
    <property type="evidence" value="ECO:0007669"/>
    <property type="project" value="TreeGrafter"/>
</dbReference>
<feature type="transmembrane region" description="Helical" evidence="9">
    <location>
        <begin position="349"/>
        <end position="368"/>
    </location>
</feature>
<dbReference type="RefSeq" id="WP_021262340.1">
    <property type="nucleotide sequence ID" value="NZ_ATMT01000097.1"/>
</dbReference>
<comment type="similarity">
    <text evidence="2">Belongs to the SLC13A/DASS transporter (TC 2.A.47) family. NADC subfamily.</text>
</comment>
<feature type="transmembrane region" description="Helical" evidence="9">
    <location>
        <begin position="108"/>
        <end position="125"/>
    </location>
</feature>
<accession>S9SEG5</accession>
<comment type="caution">
    <text evidence="10">The sequence shown here is derived from an EMBL/GenBank/DDBJ whole genome shotgun (WGS) entry which is preliminary data.</text>
</comment>
<dbReference type="AlphaFoldDB" id="S9SEG5"/>